<evidence type="ECO:0000259" key="3">
    <source>
        <dbReference type="Pfam" id="PF12325"/>
    </source>
</evidence>
<organism evidence="4 5">
    <name type="scientific">Pristionchus mayeri</name>
    <dbReference type="NCBI Taxonomy" id="1317129"/>
    <lineage>
        <taxon>Eukaryota</taxon>
        <taxon>Metazoa</taxon>
        <taxon>Ecdysozoa</taxon>
        <taxon>Nematoda</taxon>
        <taxon>Chromadorea</taxon>
        <taxon>Rhabditida</taxon>
        <taxon>Rhabditina</taxon>
        <taxon>Diplogasteromorpha</taxon>
        <taxon>Diplogasteroidea</taxon>
        <taxon>Neodiplogasteridae</taxon>
        <taxon>Pristionchus</taxon>
    </lineage>
</organism>
<feature type="compositionally biased region" description="Basic and acidic residues" evidence="2">
    <location>
        <begin position="168"/>
        <end position="184"/>
    </location>
</feature>
<dbReference type="Pfam" id="PF12325">
    <property type="entry name" value="TMF_TATA_bd"/>
    <property type="match status" value="1"/>
</dbReference>
<feature type="compositionally biased region" description="Basic and acidic residues" evidence="2">
    <location>
        <begin position="617"/>
        <end position="632"/>
    </location>
</feature>
<feature type="compositionally biased region" description="Polar residues" evidence="2">
    <location>
        <begin position="111"/>
        <end position="125"/>
    </location>
</feature>
<dbReference type="AlphaFoldDB" id="A0AAN5DE84"/>
<dbReference type="PANTHER" id="PTHR46515:SF1">
    <property type="entry name" value="TATA ELEMENT MODULATORY FACTOR"/>
    <property type="match status" value="1"/>
</dbReference>
<feature type="compositionally biased region" description="Acidic residues" evidence="2">
    <location>
        <begin position="29"/>
        <end position="45"/>
    </location>
</feature>
<dbReference type="Proteomes" id="UP001328107">
    <property type="component" value="Unassembled WGS sequence"/>
</dbReference>
<reference evidence="5" key="1">
    <citation type="submission" date="2022-10" db="EMBL/GenBank/DDBJ databases">
        <title>Genome assembly of Pristionchus species.</title>
        <authorList>
            <person name="Yoshida K."/>
            <person name="Sommer R.J."/>
        </authorList>
    </citation>
    <scope>NUCLEOTIDE SEQUENCE [LARGE SCALE GENOMIC DNA]</scope>
    <source>
        <strain evidence="5">RS5460</strain>
    </source>
</reference>
<proteinExistence type="predicted"/>
<keyword evidence="5" id="KW-1185">Reference proteome</keyword>
<feature type="compositionally biased region" description="Basic and acidic residues" evidence="2">
    <location>
        <begin position="131"/>
        <end position="147"/>
    </location>
</feature>
<evidence type="ECO:0000256" key="1">
    <source>
        <dbReference type="SAM" id="Coils"/>
    </source>
</evidence>
<protein>
    <recommendedName>
        <fullName evidence="3">TATA element modulatory factor 1 TATA binding domain-containing protein</fullName>
    </recommendedName>
</protein>
<dbReference type="GO" id="GO:0005783">
    <property type="term" value="C:endoplasmic reticulum"/>
    <property type="evidence" value="ECO:0007669"/>
    <property type="project" value="TreeGrafter"/>
</dbReference>
<feature type="coiled-coil region" evidence="1">
    <location>
        <begin position="695"/>
        <end position="764"/>
    </location>
</feature>
<feature type="compositionally biased region" description="Polar residues" evidence="2">
    <location>
        <begin position="52"/>
        <end position="63"/>
    </location>
</feature>
<accession>A0AAN5DE84</accession>
<feature type="compositionally biased region" description="Basic and acidic residues" evidence="2">
    <location>
        <begin position="69"/>
        <end position="96"/>
    </location>
</feature>
<name>A0AAN5DE84_9BILA</name>
<dbReference type="PANTHER" id="PTHR46515">
    <property type="entry name" value="TATA ELEMENT MODULATORY FACTOR TMF1"/>
    <property type="match status" value="1"/>
</dbReference>
<dbReference type="EMBL" id="BTRK01000006">
    <property type="protein sequence ID" value="GMR60562.1"/>
    <property type="molecule type" value="Genomic_DNA"/>
</dbReference>
<gene>
    <name evidence="4" type="ORF">PMAYCL1PPCAC_30757</name>
</gene>
<dbReference type="GO" id="GO:0005794">
    <property type="term" value="C:Golgi apparatus"/>
    <property type="evidence" value="ECO:0007669"/>
    <property type="project" value="TreeGrafter"/>
</dbReference>
<feature type="region of interest" description="Disordered" evidence="2">
    <location>
        <begin position="617"/>
        <end position="660"/>
    </location>
</feature>
<sequence>MSFSWANLNLAKEALKNAQKKIDAVLDIREDDEEGQSSPAEEEENCFDHSDQPSPIVSEQPSFSAVDPIDARSEAATSECDHWSRELKHEDKKQEVVVDTEPNPIHDMVPHSSSALLNHSPNSSPDEAENEEHARPSEHDSSEEKEPIAAPESTEEVVFTSVPLDEVSESHPELSRRASRHEDEMTVASSDIEVIRNIDAWSIASSAVKGPNHFGNADGLASAATSHSIETLKGQLRHHEQRIDELTLINQKMQETNGQLQQRIVALNQTEKSLRKELAEKEAARLEILEEGKKMSDYSGKQSREIRRLKAQVADVDKIKEDRKKYKEEKNLAEENIDSLREEIEILKDKLQSAERNLQEERNEKSANEIASEHHKNQYEENSRRIGDLEKVNEEQAELIAALKEAKEALEERLSSLSENELAGRLASERASNTAAIANEELLQLRQKNEQLRAQLSECNHRLEQAIDGKSQLVEAVARATAPLLAEIEELKGALADERNSSDEHDNVVRGLKSRLDDANRELSRMTDALTGANDRNTAEQTHLLHRISKLEGHQSNLITSHASQLEQEREEKRKLVEELRVERKKAEDLKDEAEAIRAVASNLESTQSALREQLNELREKSVEKSEEDFGHVSELPSSSPIPSRAPQRGQHDSSAASAHSSFHSFASTLTHGSSAVQSEFSSLLRNHELNLKRISELERMARIGEEEKERREARLRELSAKYKELEYQYNSLLEIDGEKLEKIEELQNDILDLRQLMKDQLIAFAEARSS</sequence>
<feature type="domain" description="TATA element modulatory factor 1 TATA binding" evidence="3">
    <location>
        <begin position="706"/>
        <end position="762"/>
    </location>
</feature>
<dbReference type="InterPro" id="IPR022091">
    <property type="entry name" value="TMF_TATA-bd"/>
</dbReference>
<comment type="caution">
    <text evidence="4">The sequence shown here is derived from an EMBL/GenBank/DDBJ whole genome shotgun (WGS) entry which is preliminary data.</text>
</comment>
<evidence type="ECO:0000313" key="4">
    <source>
        <dbReference type="EMBL" id="GMR60562.1"/>
    </source>
</evidence>
<evidence type="ECO:0000313" key="5">
    <source>
        <dbReference type="Proteomes" id="UP001328107"/>
    </source>
</evidence>
<keyword evidence="1" id="KW-0175">Coiled coil</keyword>
<dbReference type="InterPro" id="IPR052602">
    <property type="entry name" value="Growth_transcription_reg"/>
</dbReference>
<feature type="region of interest" description="Disordered" evidence="2">
    <location>
        <begin position="26"/>
        <end position="184"/>
    </location>
</feature>
<feature type="region of interest" description="Disordered" evidence="2">
    <location>
        <begin position="355"/>
        <end position="383"/>
    </location>
</feature>
<evidence type="ECO:0000256" key="2">
    <source>
        <dbReference type="SAM" id="MobiDB-lite"/>
    </source>
</evidence>